<organism evidence="2 3">
    <name type="scientific">Paraferrimonas sedimenticola</name>
    <dbReference type="NCBI Taxonomy" id="375674"/>
    <lineage>
        <taxon>Bacteria</taxon>
        <taxon>Pseudomonadati</taxon>
        <taxon>Pseudomonadota</taxon>
        <taxon>Gammaproteobacteria</taxon>
        <taxon>Alteromonadales</taxon>
        <taxon>Ferrimonadaceae</taxon>
        <taxon>Paraferrimonas</taxon>
    </lineage>
</organism>
<reference evidence="2" key="2">
    <citation type="submission" date="2023-01" db="EMBL/GenBank/DDBJ databases">
        <title>Draft genome sequence of Paraferrimonas sedimenticola strain NBRC 101628.</title>
        <authorList>
            <person name="Sun Q."/>
            <person name="Mori K."/>
        </authorList>
    </citation>
    <scope>NUCLEOTIDE SEQUENCE</scope>
    <source>
        <strain evidence="2">NBRC 101628</strain>
    </source>
</reference>
<proteinExistence type="predicted"/>
<dbReference type="InterPro" id="IPR007433">
    <property type="entry name" value="DUF481"/>
</dbReference>
<keyword evidence="1" id="KW-0732">Signal</keyword>
<reference evidence="2" key="1">
    <citation type="journal article" date="2014" name="Int. J. Syst. Evol. Microbiol.">
        <title>Complete genome sequence of Corynebacterium casei LMG S-19264T (=DSM 44701T), isolated from a smear-ripened cheese.</title>
        <authorList>
            <consortium name="US DOE Joint Genome Institute (JGI-PGF)"/>
            <person name="Walter F."/>
            <person name="Albersmeier A."/>
            <person name="Kalinowski J."/>
            <person name="Ruckert C."/>
        </authorList>
    </citation>
    <scope>NUCLEOTIDE SEQUENCE</scope>
    <source>
        <strain evidence="2">NBRC 101628</strain>
    </source>
</reference>
<dbReference type="AlphaFoldDB" id="A0AA37RVT3"/>
<evidence type="ECO:0000256" key="1">
    <source>
        <dbReference type="SAM" id="SignalP"/>
    </source>
</evidence>
<feature type="chain" id="PRO_5041337780" description="Salt-induced outer membrane protein" evidence="1">
    <location>
        <begin position="19"/>
        <end position="247"/>
    </location>
</feature>
<dbReference type="EMBL" id="BSNC01000003">
    <property type="protein sequence ID" value="GLP95729.1"/>
    <property type="molecule type" value="Genomic_DNA"/>
</dbReference>
<sequence length="247" mass="27856">MKANRLALLALVVSPAWAIVPPEYQDPSNPFSAEVEMGLQLTTGNTVANSFNGRTKVIYDTLNAKQEGNFRAYFASDSEKITAQQYQLQFQSDRKFADGDYLYGRGDLTWDEFGSFTRQYIFSTGYGFDVLQNSRSKLSFEAGPGYRLSLPQVSADVPKPEDEREVIARGAAKFEHKLQEYTTFNADLVSEVGEKNTVTTLDLSYKNLFFKDWALKVGLFIKHNRVVPEGSKNTDTITTVNLLYTFQ</sequence>
<evidence type="ECO:0008006" key="4">
    <source>
        <dbReference type="Google" id="ProtNLM"/>
    </source>
</evidence>
<comment type="caution">
    <text evidence="2">The sequence shown here is derived from an EMBL/GenBank/DDBJ whole genome shotgun (WGS) entry which is preliminary data.</text>
</comment>
<feature type="signal peptide" evidence="1">
    <location>
        <begin position="1"/>
        <end position="18"/>
    </location>
</feature>
<dbReference type="Pfam" id="PF04338">
    <property type="entry name" value="DUF481"/>
    <property type="match status" value="1"/>
</dbReference>
<name>A0AA37RVT3_9GAMM</name>
<evidence type="ECO:0000313" key="2">
    <source>
        <dbReference type="EMBL" id="GLP95729.1"/>
    </source>
</evidence>
<accession>A0AA37RVT3</accession>
<protein>
    <recommendedName>
        <fullName evidence="4">Salt-induced outer membrane protein</fullName>
    </recommendedName>
</protein>
<gene>
    <name evidence="2" type="ORF">GCM10007895_10350</name>
</gene>
<keyword evidence="3" id="KW-1185">Reference proteome</keyword>
<dbReference type="Proteomes" id="UP001161422">
    <property type="component" value="Unassembled WGS sequence"/>
</dbReference>
<evidence type="ECO:0000313" key="3">
    <source>
        <dbReference type="Proteomes" id="UP001161422"/>
    </source>
</evidence>
<dbReference type="RefSeq" id="WP_095505717.1">
    <property type="nucleotide sequence ID" value="NZ_BSNC01000003.1"/>
</dbReference>